<keyword evidence="1" id="KW-0812">Transmembrane</keyword>
<dbReference type="RefSeq" id="WP_186872713.1">
    <property type="nucleotide sequence ID" value="NZ_JACOOR010000001.1"/>
</dbReference>
<evidence type="ECO:0000313" key="2">
    <source>
        <dbReference type="EMBL" id="MBC5658590.1"/>
    </source>
</evidence>
<feature type="transmembrane region" description="Helical" evidence="1">
    <location>
        <begin position="47"/>
        <end position="68"/>
    </location>
</feature>
<name>A0A923L9T7_9FIRM</name>
<sequence>MSKLLDNMQPAIKEETKHVAIYTATGVVLMWLLFLVLHFAMPEKVPFNYTVILGGLGGGAVAVLNFLWMGLMVQKAAAKAGDQDAVKTLVKGSYSQRMLFQMLWVIIAIVAPCFHYVAGILPLLFPGTGIKIMGILKK</sequence>
<feature type="transmembrane region" description="Helical" evidence="1">
    <location>
        <begin position="20"/>
        <end position="41"/>
    </location>
</feature>
<dbReference type="AlphaFoldDB" id="A0A923L9T7"/>
<proteinExistence type="predicted"/>
<evidence type="ECO:0000256" key="1">
    <source>
        <dbReference type="SAM" id="Phobius"/>
    </source>
</evidence>
<gene>
    <name evidence="2" type="ORF">H8S44_02160</name>
</gene>
<protein>
    <submittedName>
        <fullName evidence="2">ATP synthase subunit I</fullName>
    </submittedName>
</protein>
<keyword evidence="3" id="KW-1185">Reference proteome</keyword>
<accession>A0A923L9T7</accession>
<dbReference type="EMBL" id="JACOOR010000001">
    <property type="protein sequence ID" value="MBC5658590.1"/>
    <property type="molecule type" value="Genomic_DNA"/>
</dbReference>
<feature type="transmembrane region" description="Helical" evidence="1">
    <location>
        <begin position="103"/>
        <end position="125"/>
    </location>
</feature>
<comment type="caution">
    <text evidence="2">The sequence shown here is derived from an EMBL/GenBank/DDBJ whole genome shotgun (WGS) entry which is preliminary data.</text>
</comment>
<keyword evidence="1" id="KW-0472">Membrane</keyword>
<dbReference type="Proteomes" id="UP000649345">
    <property type="component" value="Unassembled WGS sequence"/>
</dbReference>
<reference evidence="2" key="1">
    <citation type="submission" date="2020-08" db="EMBL/GenBank/DDBJ databases">
        <title>Genome public.</title>
        <authorList>
            <person name="Liu C."/>
            <person name="Sun Q."/>
        </authorList>
    </citation>
    <scope>NUCLEOTIDE SEQUENCE</scope>
    <source>
        <strain evidence="2">NSJ-68</strain>
    </source>
</reference>
<keyword evidence="1" id="KW-1133">Transmembrane helix</keyword>
<organism evidence="2 3">
    <name type="scientific">Anaerosacchariphilus hominis</name>
    <dbReference type="NCBI Taxonomy" id="2763017"/>
    <lineage>
        <taxon>Bacteria</taxon>
        <taxon>Bacillati</taxon>
        <taxon>Bacillota</taxon>
        <taxon>Clostridia</taxon>
        <taxon>Lachnospirales</taxon>
        <taxon>Lachnospiraceae</taxon>
        <taxon>Anaerosacchariphilus</taxon>
    </lineage>
</organism>
<evidence type="ECO:0000313" key="3">
    <source>
        <dbReference type="Proteomes" id="UP000649345"/>
    </source>
</evidence>